<keyword evidence="8 9" id="KW-0539">Nucleus</keyword>
<dbReference type="GO" id="GO:0003677">
    <property type="term" value="F:DNA binding"/>
    <property type="evidence" value="ECO:0007669"/>
    <property type="project" value="UniProtKB-UniRule"/>
</dbReference>
<evidence type="ECO:0000313" key="14">
    <source>
        <dbReference type="EMBL" id="KAK1263964.1"/>
    </source>
</evidence>
<dbReference type="CDD" id="cd08875">
    <property type="entry name" value="START_ArGLABRA2_like"/>
    <property type="match status" value="1"/>
</dbReference>
<dbReference type="InterPro" id="IPR042160">
    <property type="entry name" value="HD-Zip_IV"/>
</dbReference>
<keyword evidence="15" id="KW-1185">Reference proteome</keyword>
<name>A0AAV9AIN0_ACOGR</name>
<evidence type="ECO:0000256" key="6">
    <source>
        <dbReference type="ARBA" id="ARBA00023155"/>
    </source>
</evidence>
<accession>A0AAV9AIN0</accession>
<dbReference type="GO" id="GO:0000981">
    <property type="term" value="F:DNA-binding transcription factor activity, RNA polymerase II-specific"/>
    <property type="evidence" value="ECO:0007669"/>
    <property type="project" value="InterPro"/>
</dbReference>
<dbReference type="GO" id="GO:0030154">
    <property type="term" value="P:cell differentiation"/>
    <property type="evidence" value="ECO:0007669"/>
    <property type="project" value="UniProtKB-ARBA"/>
</dbReference>
<dbReference type="FunFam" id="3.30.530.20:FF:000026">
    <property type="entry name" value="Homeobox-leucine zipper protein GLABRA 2"/>
    <property type="match status" value="1"/>
</dbReference>
<keyword evidence="5 9" id="KW-0238">DNA-binding</keyword>
<dbReference type="PANTHER" id="PTHR45654">
    <property type="entry name" value="HOMEOBOX-LEUCINE ZIPPER PROTEIN MERISTEM L1"/>
    <property type="match status" value="1"/>
</dbReference>
<dbReference type="EMBL" id="JAUJYN010000009">
    <property type="protein sequence ID" value="KAK1263964.1"/>
    <property type="molecule type" value="Genomic_DNA"/>
</dbReference>
<dbReference type="InterPro" id="IPR023393">
    <property type="entry name" value="START-like_dom_sf"/>
</dbReference>
<dbReference type="Gene3D" id="1.10.10.60">
    <property type="entry name" value="Homeodomain-like"/>
    <property type="match status" value="1"/>
</dbReference>
<reference evidence="14" key="1">
    <citation type="journal article" date="2023" name="Nat. Commun.">
        <title>Diploid and tetraploid genomes of Acorus and the evolution of monocots.</title>
        <authorList>
            <person name="Ma L."/>
            <person name="Liu K.W."/>
            <person name="Li Z."/>
            <person name="Hsiao Y.Y."/>
            <person name="Qi Y."/>
            <person name="Fu T."/>
            <person name="Tang G.D."/>
            <person name="Zhang D."/>
            <person name="Sun W.H."/>
            <person name="Liu D.K."/>
            <person name="Li Y."/>
            <person name="Chen G.Z."/>
            <person name="Liu X.D."/>
            <person name="Liao X.Y."/>
            <person name="Jiang Y.T."/>
            <person name="Yu X."/>
            <person name="Hao Y."/>
            <person name="Huang J."/>
            <person name="Zhao X.W."/>
            <person name="Ke S."/>
            <person name="Chen Y.Y."/>
            <person name="Wu W.L."/>
            <person name="Hsu J.L."/>
            <person name="Lin Y.F."/>
            <person name="Huang M.D."/>
            <person name="Li C.Y."/>
            <person name="Huang L."/>
            <person name="Wang Z.W."/>
            <person name="Zhao X."/>
            <person name="Zhong W.Y."/>
            <person name="Peng D.H."/>
            <person name="Ahmad S."/>
            <person name="Lan S."/>
            <person name="Zhang J.S."/>
            <person name="Tsai W.C."/>
            <person name="Van de Peer Y."/>
            <person name="Liu Z.J."/>
        </authorList>
    </citation>
    <scope>NUCLEOTIDE SEQUENCE</scope>
    <source>
        <strain evidence="14">SCP</strain>
    </source>
</reference>
<dbReference type="Pfam" id="PF01852">
    <property type="entry name" value="START"/>
    <property type="match status" value="1"/>
</dbReference>
<feature type="compositionally biased region" description="Basic residues" evidence="11">
    <location>
        <begin position="63"/>
        <end position="72"/>
    </location>
</feature>
<sequence>MYFPFNASPVYGDEWVLNNNNNNNRSTRNANNIINNNSDRPTISTGAAMDSGEDPDAPDTNRNKKKRHHRHTAHQIQELESMFKECPHPDEKQRMQLSRDLGLEPRQIKFWFQNKRTQMKVSEAQHERSDNCSLRSENDKIRCENIAMREALKNVICPSCGGPPLGEDSYFDEQKLRMENARLKEEVSLCFLQNSVFLERVSSIASKYIGRPISQLPPVQPIPISSLDLSVATGLTEMEKSLMAEMAAAALEEAVRLLQADEPFWVKNSSDGREVLDLDSYLRAFPKKSPDVRVEASRDSGLVIMNTLALVDMFMDSAKWAELFPTIVSKARTIEIIATGMAGSRSGSLVLMSAELQVLSPVVSTREFHFLRYCQQIEKGTWAVADVSVDFSSRENQFAAPSGSRKLPSGCLIQEMPNGYSKVTWMEHVEIEEKTPPHRLYRELVSSGLAFGAERWLGTLQRMCERFACLMMTGTSTRELGVIPSVEGKRSMMKLSQRMINNFCASISTSSGHRWTTLSGLNDIGVRVSVHKSTDPGQPHGVVLSAATSLWLPVSCQNVFNFFKDERTRAQWDVLSHGNSVQEVAQITNGSHPGNCISLLAFNASQNNMLILQESCTDSSGSMVVYAPVDLPAINITMSGEDPSYIPLLPSGFTITPDGQAASTSSNPSGSNRSSGGGSLITVAFQILVSSLPSAKLNVDSVTTVNNLISTTVQQIKAALNCPT</sequence>
<feature type="compositionally biased region" description="Low complexity" evidence="11">
    <location>
        <begin position="22"/>
        <end position="38"/>
    </location>
</feature>
<keyword evidence="6 9" id="KW-0371">Homeobox</keyword>
<dbReference type="Proteomes" id="UP001179952">
    <property type="component" value="Unassembled WGS sequence"/>
</dbReference>
<dbReference type="InterPro" id="IPR017970">
    <property type="entry name" value="Homeobox_CS"/>
</dbReference>
<dbReference type="Pfam" id="PF25797">
    <property type="entry name" value="PDF2_C"/>
    <property type="match status" value="1"/>
</dbReference>
<comment type="similarity">
    <text evidence="2">Belongs to the HD-ZIP homeobox family. Class IV subfamily.</text>
</comment>
<dbReference type="InterPro" id="IPR002913">
    <property type="entry name" value="START_lipid-bd_dom"/>
</dbReference>
<dbReference type="SMART" id="SM00234">
    <property type="entry name" value="START"/>
    <property type="match status" value="1"/>
</dbReference>
<dbReference type="GO" id="GO:0005634">
    <property type="term" value="C:nucleus"/>
    <property type="evidence" value="ECO:0007669"/>
    <property type="project" value="UniProtKB-SubCell"/>
</dbReference>
<evidence type="ECO:0000256" key="11">
    <source>
        <dbReference type="SAM" id="MobiDB-lite"/>
    </source>
</evidence>
<dbReference type="GO" id="GO:0008289">
    <property type="term" value="F:lipid binding"/>
    <property type="evidence" value="ECO:0007669"/>
    <property type="project" value="InterPro"/>
</dbReference>
<dbReference type="InterPro" id="IPR001356">
    <property type="entry name" value="HD"/>
</dbReference>
<keyword evidence="4" id="KW-0175">Coiled coil</keyword>
<dbReference type="PROSITE" id="PS00027">
    <property type="entry name" value="HOMEOBOX_1"/>
    <property type="match status" value="1"/>
</dbReference>
<evidence type="ECO:0000256" key="1">
    <source>
        <dbReference type="ARBA" id="ARBA00004123"/>
    </source>
</evidence>
<feature type="region of interest" description="Disordered" evidence="11">
    <location>
        <begin position="22"/>
        <end position="72"/>
    </location>
</feature>
<gene>
    <name evidence="14" type="ORF">QJS04_geneDACA021755</name>
</gene>
<feature type="domain" description="Homeobox" evidence="12">
    <location>
        <begin position="62"/>
        <end position="122"/>
    </location>
</feature>
<keyword evidence="3" id="KW-0805">Transcription regulation</keyword>
<dbReference type="SUPFAM" id="SSF46689">
    <property type="entry name" value="Homeodomain-like"/>
    <property type="match status" value="1"/>
</dbReference>
<dbReference type="PROSITE" id="PS50848">
    <property type="entry name" value="START"/>
    <property type="match status" value="1"/>
</dbReference>
<dbReference type="CDD" id="cd00086">
    <property type="entry name" value="homeodomain"/>
    <property type="match status" value="1"/>
</dbReference>
<evidence type="ECO:0000256" key="10">
    <source>
        <dbReference type="RuleBase" id="RU000682"/>
    </source>
</evidence>
<dbReference type="SMART" id="SM00389">
    <property type="entry name" value="HOX"/>
    <property type="match status" value="1"/>
</dbReference>
<dbReference type="SUPFAM" id="SSF55961">
    <property type="entry name" value="Bet v1-like"/>
    <property type="match status" value="2"/>
</dbReference>
<proteinExistence type="inferred from homology"/>
<evidence type="ECO:0000256" key="8">
    <source>
        <dbReference type="ARBA" id="ARBA00023242"/>
    </source>
</evidence>
<organism evidence="14 15">
    <name type="scientific">Acorus gramineus</name>
    <name type="common">Dwarf sweet flag</name>
    <dbReference type="NCBI Taxonomy" id="55184"/>
    <lineage>
        <taxon>Eukaryota</taxon>
        <taxon>Viridiplantae</taxon>
        <taxon>Streptophyta</taxon>
        <taxon>Embryophyta</taxon>
        <taxon>Tracheophyta</taxon>
        <taxon>Spermatophyta</taxon>
        <taxon>Magnoliopsida</taxon>
        <taxon>Liliopsida</taxon>
        <taxon>Acoraceae</taxon>
        <taxon>Acorus</taxon>
    </lineage>
</organism>
<evidence type="ECO:0000259" key="12">
    <source>
        <dbReference type="PROSITE" id="PS50071"/>
    </source>
</evidence>
<dbReference type="PANTHER" id="PTHR45654:SF1">
    <property type="entry name" value="HOMEOBOX-LEUCINE ZIPPER PROTEIN HDG11"/>
    <property type="match status" value="1"/>
</dbReference>
<feature type="domain" description="START" evidence="13">
    <location>
        <begin position="236"/>
        <end position="469"/>
    </location>
</feature>
<evidence type="ECO:0000259" key="13">
    <source>
        <dbReference type="PROSITE" id="PS50848"/>
    </source>
</evidence>
<comment type="caution">
    <text evidence="14">The sequence shown here is derived from an EMBL/GenBank/DDBJ whole genome shotgun (WGS) entry which is preliminary data.</text>
</comment>
<evidence type="ECO:0000256" key="2">
    <source>
        <dbReference type="ARBA" id="ARBA00006789"/>
    </source>
</evidence>
<feature type="DNA-binding region" description="Homeobox" evidence="9">
    <location>
        <begin position="64"/>
        <end position="123"/>
    </location>
</feature>
<dbReference type="Gene3D" id="3.30.530.20">
    <property type="match status" value="1"/>
</dbReference>
<evidence type="ECO:0000256" key="5">
    <source>
        <dbReference type="ARBA" id="ARBA00023125"/>
    </source>
</evidence>
<dbReference type="FunFam" id="1.10.10.60:FF:000229">
    <property type="entry name" value="Homeobox-leucine zipper protein HDG1"/>
    <property type="match status" value="1"/>
</dbReference>
<evidence type="ECO:0000256" key="9">
    <source>
        <dbReference type="PROSITE-ProRule" id="PRU00108"/>
    </source>
</evidence>
<reference evidence="14" key="2">
    <citation type="submission" date="2023-06" db="EMBL/GenBank/DDBJ databases">
        <authorList>
            <person name="Ma L."/>
            <person name="Liu K.-W."/>
            <person name="Li Z."/>
            <person name="Hsiao Y.-Y."/>
            <person name="Qi Y."/>
            <person name="Fu T."/>
            <person name="Tang G."/>
            <person name="Zhang D."/>
            <person name="Sun W.-H."/>
            <person name="Liu D.-K."/>
            <person name="Li Y."/>
            <person name="Chen G.-Z."/>
            <person name="Liu X.-D."/>
            <person name="Liao X.-Y."/>
            <person name="Jiang Y.-T."/>
            <person name="Yu X."/>
            <person name="Hao Y."/>
            <person name="Huang J."/>
            <person name="Zhao X.-W."/>
            <person name="Ke S."/>
            <person name="Chen Y.-Y."/>
            <person name="Wu W.-L."/>
            <person name="Hsu J.-L."/>
            <person name="Lin Y.-F."/>
            <person name="Huang M.-D."/>
            <person name="Li C.-Y."/>
            <person name="Huang L."/>
            <person name="Wang Z.-W."/>
            <person name="Zhao X."/>
            <person name="Zhong W.-Y."/>
            <person name="Peng D.-H."/>
            <person name="Ahmad S."/>
            <person name="Lan S."/>
            <person name="Zhang J.-S."/>
            <person name="Tsai W.-C."/>
            <person name="Van De Peer Y."/>
            <person name="Liu Z.-J."/>
        </authorList>
    </citation>
    <scope>NUCLEOTIDE SEQUENCE</scope>
    <source>
        <strain evidence="14">SCP</strain>
        <tissue evidence="14">Leaves</tissue>
    </source>
</reference>
<keyword evidence="7" id="KW-0804">Transcription</keyword>
<dbReference type="PROSITE" id="PS50071">
    <property type="entry name" value="HOMEOBOX_2"/>
    <property type="match status" value="1"/>
</dbReference>
<dbReference type="InterPro" id="IPR009057">
    <property type="entry name" value="Homeodomain-like_sf"/>
</dbReference>
<protein>
    <submittedName>
        <fullName evidence="14">Homeobox-leucine zipper protein ROC8</fullName>
    </submittedName>
</protein>
<evidence type="ECO:0000256" key="4">
    <source>
        <dbReference type="ARBA" id="ARBA00023054"/>
    </source>
</evidence>
<evidence type="ECO:0000313" key="15">
    <source>
        <dbReference type="Proteomes" id="UP001179952"/>
    </source>
</evidence>
<evidence type="ECO:0000256" key="7">
    <source>
        <dbReference type="ARBA" id="ARBA00023163"/>
    </source>
</evidence>
<dbReference type="InterPro" id="IPR057993">
    <property type="entry name" value="HD-Zip_IV_C"/>
</dbReference>
<comment type="subcellular location">
    <subcellularLocation>
        <location evidence="1 9 10">Nucleus</location>
    </subcellularLocation>
</comment>
<dbReference type="AlphaFoldDB" id="A0AAV9AIN0"/>
<dbReference type="Pfam" id="PF00046">
    <property type="entry name" value="Homeodomain"/>
    <property type="match status" value="1"/>
</dbReference>
<evidence type="ECO:0000256" key="3">
    <source>
        <dbReference type="ARBA" id="ARBA00023015"/>
    </source>
</evidence>